<dbReference type="InterPro" id="IPR050065">
    <property type="entry name" value="GlmU-like"/>
</dbReference>
<comment type="pathway">
    <text evidence="1">Nucleotide-sugar biosynthesis; UDP-N-acetyl-alpha-D-glucosamine biosynthesis; N-acetyl-alpha-D-glucosamine 1-phosphate from alpha-D-glucosamine 6-phosphate (route II): step 2/2.</text>
</comment>
<dbReference type="InterPro" id="IPR029044">
    <property type="entry name" value="Nucleotide-diphossugar_trans"/>
</dbReference>
<evidence type="ECO:0000256" key="3">
    <source>
        <dbReference type="ARBA" id="ARBA00022679"/>
    </source>
</evidence>
<protein>
    <submittedName>
        <fullName evidence="11">NTP transferase domain-containing protein</fullName>
    </submittedName>
</protein>
<keyword evidence="12" id="KW-1185">Reference proteome</keyword>
<reference evidence="11 12" key="1">
    <citation type="submission" date="2020-10" db="EMBL/GenBank/DDBJ databases">
        <title>Thermofilum lucidum 3507LT sp. nov. a novel member of Thermofilaceae family isolated from Chile hot spring, and proposal of description order Thermofilales.</title>
        <authorList>
            <person name="Zayulina K.S."/>
            <person name="Elcheninov A.G."/>
            <person name="Toshchakov S.V."/>
            <person name="Kublanov I.V."/>
        </authorList>
    </citation>
    <scope>NUCLEOTIDE SEQUENCE [LARGE SCALE GENOMIC DNA]</scope>
    <source>
        <strain evidence="11 12">3507LT</strain>
    </source>
</reference>
<dbReference type="FunCoup" id="A0A7L9FGT2">
    <property type="interactions" value="11"/>
</dbReference>
<sequence>MKIVVLTGGRTNRMLPLTEGYSRALLSIMGRPLFMYSLERAIRATGGKAIVVTSEDVPMGEIIRSINEAGYTASVSVKVQKEAGIEGALLAASKALEGDEWFMMVYGDVIVDEDAFRLVLEVHRKSERPSLLLVPSSNVQAYGVAFVRENLVARLAETGAGQETSYVIGGVFILPSEFFSLIEKGLKFFDALNSLVEKTGVYAAFWTGEWVAVDYPWDLINAFYSLTKRGCGRVVAPSARVSPAAILEGCVIVDNGATVDHYAVVKGPVYIGRGAFVGKGAFVREYTSIEEGAVVGAHTEIKRSILQPYSTVGSFSLITDSVIGYRSVVEPRTTVLSMLPDDFTLVRELPLQGLVGKKKKLGIFVSPYARVRAGSILGPALKVYSDGRVEGIR</sequence>
<dbReference type="PANTHER" id="PTHR43584:SF8">
    <property type="entry name" value="N-ACETYLMURAMATE ALPHA-1-PHOSPHATE URIDYLYLTRANSFERASE"/>
    <property type="match status" value="1"/>
</dbReference>
<evidence type="ECO:0000259" key="10">
    <source>
        <dbReference type="Pfam" id="PF25087"/>
    </source>
</evidence>
<comment type="catalytic activity">
    <reaction evidence="8">
        <text>N-acetyl-alpha-D-glucosamine 1-phosphate + UTP + H(+) = UDP-N-acetyl-alpha-D-glucosamine + diphosphate</text>
        <dbReference type="Rhea" id="RHEA:13509"/>
        <dbReference type="ChEBI" id="CHEBI:15378"/>
        <dbReference type="ChEBI" id="CHEBI:33019"/>
        <dbReference type="ChEBI" id="CHEBI:46398"/>
        <dbReference type="ChEBI" id="CHEBI:57705"/>
        <dbReference type="ChEBI" id="CHEBI:57776"/>
        <dbReference type="EC" id="2.7.7.23"/>
    </reaction>
</comment>
<dbReference type="Proteomes" id="UP000594121">
    <property type="component" value="Chromosome"/>
</dbReference>
<dbReference type="Gene3D" id="2.160.10.10">
    <property type="entry name" value="Hexapeptide repeat proteins"/>
    <property type="match status" value="1"/>
</dbReference>
<keyword evidence="4" id="KW-0548">Nucleotidyltransferase</keyword>
<dbReference type="Pfam" id="PF25087">
    <property type="entry name" value="GMPPB_C"/>
    <property type="match status" value="1"/>
</dbReference>
<evidence type="ECO:0000313" key="12">
    <source>
        <dbReference type="Proteomes" id="UP000594121"/>
    </source>
</evidence>
<name>A0A7L9FGT2_9CREN</name>
<dbReference type="GeneID" id="59149657"/>
<dbReference type="InterPro" id="IPR011004">
    <property type="entry name" value="Trimer_LpxA-like_sf"/>
</dbReference>
<evidence type="ECO:0000256" key="2">
    <source>
        <dbReference type="ARBA" id="ARBA00005208"/>
    </source>
</evidence>
<dbReference type="InterPro" id="IPR056729">
    <property type="entry name" value="GMPPB_C"/>
</dbReference>
<proteinExistence type="predicted"/>
<dbReference type="RefSeq" id="WP_192818494.1">
    <property type="nucleotide sequence ID" value="NZ_CP062310.1"/>
</dbReference>
<evidence type="ECO:0000256" key="8">
    <source>
        <dbReference type="ARBA" id="ARBA00048493"/>
    </source>
</evidence>
<evidence type="ECO:0000256" key="6">
    <source>
        <dbReference type="ARBA" id="ARBA00023315"/>
    </source>
</evidence>
<keyword evidence="6" id="KW-0012">Acyltransferase</keyword>
<dbReference type="PANTHER" id="PTHR43584">
    <property type="entry name" value="NUCLEOTIDYL TRANSFERASE"/>
    <property type="match status" value="1"/>
</dbReference>
<evidence type="ECO:0000256" key="1">
    <source>
        <dbReference type="ARBA" id="ARBA00005166"/>
    </source>
</evidence>
<evidence type="ECO:0000256" key="5">
    <source>
        <dbReference type="ARBA" id="ARBA00023268"/>
    </source>
</evidence>
<accession>A0A7L9FGT2</accession>
<dbReference type="KEGG" id="thel:IG193_07135"/>
<dbReference type="Pfam" id="PF00483">
    <property type="entry name" value="NTP_transferase"/>
    <property type="match status" value="1"/>
</dbReference>
<dbReference type="InParanoid" id="A0A7L9FGT2"/>
<dbReference type="GO" id="GO:0019134">
    <property type="term" value="F:glucosamine-1-phosphate N-acetyltransferase activity"/>
    <property type="evidence" value="ECO:0007669"/>
    <property type="project" value="UniProtKB-EC"/>
</dbReference>
<feature type="domain" description="Nucleotidyl transferase" evidence="9">
    <location>
        <begin position="3"/>
        <end position="198"/>
    </location>
</feature>
<feature type="domain" description="Mannose-1-phosphate guanyltransferase C-terminal" evidence="10">
    <location>
        <begin position="266"/>
        <end position="344"/>
    </location>
</feature>
<dbReference type="GO" id="GO:0003977">
    <property type="term" value="F:UDP-N-acetylglucosamine diphosphorylase activity"/>
    <property type="evidence" value="ECO:0007669"/>
    <property type="project" value="UniProtKB-EC"/>
</dbReference>
<comment type="pathway">
    <text evidence="2">Nucleotide-sugar biosynthesis; UDP-N-acetyl-alpha-D-glucosamine biosynthesis; UDP-N-acetyl-alpha-D-glucosamine from N-acetyl-alpha-D-glucosamine 1-phosphate: step 1/1.</text>
</comment>
<organism evidence="11 12">
    <name type="scientific">Infirmifilum lucidum</name>
    <dbReference type="NCBI Taxonomy" id="2776706"/>
    <lineage>
        <taxon>Archaea</taxon>
        <taxon>Thermoproteota</taxon>
        <taxon>Thermoprotei</taxon>
        <taxon>Thermofilales</taxon>
        <taxon>Thermofilaceae</taxon>
        <taxon>Infirmifilum</taxon>
    </lineage>
</organism>
<dbReference type="InterPro" id="IPR005835">
    <property type="entry name" value="NTP_transferase_dom"/>
</dbReference>
<gene>
    <name evidence="11" type="ORF">IG193_07135</name>
</gene>
<dbReference type="Gene3D" id="3.90.550.10">
    <property type="entry name" value="Spore Coat Polysaccharide Biosynthesis Protein SpsA, Chain A"/>
    <property type="match status" value="1"/>
</dbReference>
<evidence type="ECO:0000256" key="7">
    <source>
        <dbReference type="ARBA" id="ARBA00048247"/>
    </source>
</evidence>
<dbReference type="AlphaFoldDB" id="A0A7L9FGT2"/>
<keyword evidence="3 11" id="KW-0808">Transferase</keyword>
<evidence type="ECO:0000259" key="9">
    <source>
        <dbReference type="Pfam" id="PF00483"/>
    </source>
</evidence>
<dbReference type="SUPFAM" id="SSF51161">
    <property type="entry name" value="Trimeric LpxA-like enzymes"/>
    <property type="match status" value="1"/>
</dbReference>
<evidence type="ECO:0000256" key="4">
    <source>
        <dbReference type="ARBA" id="ARBA00022695"/>
    </source>
</evidence>
<dbReference type="SUPFAM" id="SSF53448">
    <property type="entry name" value="Nucleotide-diphospho-sugar transferases"/>
    <property type="match status" value="1"/>
</dbReference>
<evidence type="ECO:0000313" key="11">
    <source>
        <dbReference type="EMBL" id="QOJ78522.1"/>
    </source>
</evidence>
<keyword evidence="5" id="KW-0511">Multifunctional enzyme</keyword>
<comment type="catalytic activity">
    <reaction evidence="7">
        <text>alpha-D-glucosamine 1-phosphate + acetyl-CoA = N-acetyl-alpha-D-glucosamine 1-phosphate + CoA + H(+)</text>
        <dbReference type="Rhea" id="RHEA:13725"/>
        <dbReference type="ChEBI" id="CHEBI:15378"/>
        <dbReference type="ChEBI" id="CHEBI:57287"/>
        <dbReference type="ChEBI" id="CHEBI:57288"/>
        <dbReference type="ChEBI" id="CHEBI:57776"/>
        <dbReference type="ChEBI" id="CHEBI:58516"/>
        <dbReference type="EC" id="2.3.1.157"/>
    </reaction>
</comment>
<dbReference type="EMBL" id="CP062310">
    <property type="protein sequence ID" value="QOJ78522.1"/>
    <property type="molecule type" value="Genomic_DNA"/>
</dbReference>